<name>A0A6G1M286_ORBOL</name>
<evidence type="ECO:0000313" key="1">
    <source>
        <dbReference type="EMBL" id="KAF3202716.1"/>
    </source>
</evidence>
<evidence type="ECO:0000313" key="3">
    <source>
        <dbReference type="EMBL" id="KAF3226192.1"/>
    </source>
</evidence>
<proteinExistence type="predicted"/>
<dbReference type="Proteomes" id="UP000614610">
    <property type="component" value="Unassembled WGS sequence"/>
</dbReference>
<reference evidence="4 5" key="1">
    <citation type="submission" date="2019-06" db="EMBL/GenBank/DDBJ databases">
        <authorList>
            <person name="Palmer J.M."/>
        </authorList>
    </citation>
    <scope>NUCLEOTIDE SEQUENCE [LARGE SCALE GENOMIC DNA]</scope>
    <source>
        <strain evidence="2 4">TWF106</strain>
        <strain evidence="3 5">TWF191</strain>
        <strain evidence="1">TWF679</strain>
    </source>
</reference>
<dbReference type="Proteomes" id="UP000472727">
    <property type="component" value="Unassembled WGS sequence"/>
</dbReference>
<dbReference type="EMBL" id="WIWT01000085">
    <property type="protein sequence ID" value="KAF3202716.1"/>
    <property type="molecule type" value="Genomic_DNA"/>
</dbReference>
<gene>
    <name evidence="2" type="ORF">TWF106_002112</name>
    <name evidence="3" type="ORF">TWF191_004854</name>
    <name evidence="1" type="ORF">TWF679_010678</name>
</gene>
<accession>A0A6G1M286</accession>
<evidence type="ECO:0000313" key="2">
    <source>
        <dbReference type="EMBL" id="KAF3225594.1"/>
    </source>
</evidence>
<dbReference type="EMBL" id="WIWS01000014">
    <property type="protein sequence ID" value="KAF3225594.1"/>
    <property type="molecule type" value="Genomic_DNA"/>
</dbReference>
<dbReference type="EMBL" id="WIPF01000024">
    <property type="protein sequence ID" value="KAF3226192.1"/>
    <property type="molecule type" value="Genomic_DNA"/>
</dbReference>
<comment type="caution">
    <text evidence="2">The sequence shown here is derived from an EMBL/GenBank/DDBJ whole genome shotgun (WGS) entry which is preliminary data.</text>
</comment>
<dbReference type="Proteomes" id="UP000483672">
    <property type="component" value="Unassembled WGS sequence"/>
</dbReference>
<protein>
    <submittedName>
        <fullName evidence="2">Uncharacterized protein</fullName>
    </submittedName>
</protein>
<dbReference type="AlphaFoldDB" id="A0A6G1M286"/>
<evidence type="ECO:0000313" key="4">
    <source>
        <dbReference type="Proteomes" id="UP000472727"/>
    </source>
</evidence>
<evidence type="ECO:0000313" key="5">
    <source>
        <dbReference type="Proteomes" id="UP000483672"/>
    </source>
</evidence>
<organism evidence="2 4">
    <name type="scientific">Orbilia oligospora</name>
    <name type="common">Nematode-trapping fungus</name>
    <name type="synonym">Arthrobotrys oligospora</name>
    <dbReference type="NCBI Taxonomy" id="2813651"/>
    <lineage>
        <taxon>Eukaryota</taxon>
        <taxon>Fungi</taxon>
        <taxon>Dikarya</taxon>
        <taxon>Ascomycota</taxon>
        <taxon>Pezizomycotina</taxon>
        <taxon>Orbiliomycetes</taxon>
        <taxon>Orbiliales</taxon>
        <taxon>Orbiliaceae</taxon>
        <taxon>Orbilia</taxon>
    </lineage>
</organism>
<sequence>MNDAQRTAQRELSYFADWPRTFVDTRKWTIRDDGTLNIPREDIAMTPDAIAVEYQRWAKPGMADKATQGVTKTLKDGFESGSRTFLSVFVDASLYAMGLRRLRVPVVTR</sequence>